<reference evidence="1" key="1">
    <citation type="submission" date="2018-02" db="EMBL/GenBank/DDBJ databases">
        <title>Rhizophora mucronata_Transcriptome.</title>
        <authorList>
            <person name="Meera S.P."/>
            <person name="Sreeshan A."/>
            <person name="Augustine A."/>
        </authorList>
    </citation>
    <scope>NUCLEOTIDE SEQUENCE</scope>
    <source>
        <tissue evidence="1">Leaf</tissue>
    </source>
</reference>
<protein>
    <submittedName>
        <fullName evidence="1">Uncharacterized protein</fullName>
    </submittedName>
</protein>
<evidence type="ECO:0000313" key="1">
    <source>
        <dbReference type="EMBL" id="MBX13675.1"/>
    </source>
</evidence>
<dbReference type="AlphaFoldDB" id="A0A2P2L6W8"/>
<organism evidence="1">
    <name type="scientific">Rhizophora mucronata</name>
    <name type="common">Asiatic mangrove</name>
    <dbReference type="NCBI Taxonomy" id="61149"/>
    <lineage>
        <taxon>Eukaryota</taxon>
        <taxon>Viridiplantae</taxon>
        <taxon>Streptophyta</taxon>
        <taxon>Embryophyta</taxon>
        <taxon>Tracheophyta</taxon>
        <taxon>Spermatophyta</taxon>
        <taxon>Magnoliopsida</taxon>
        <taxon>eudicotyledons</taxon>
        <taxon>Gunneridae</taxon>
        <taxon>Pentapetalae</taxon>
        <taxon>rosids</taxon>
        <taxon>fabids</taxon>
        <taxon>Malpighiales</taxon>
        <taxon>Rhizophoraceae</taxon>
        <taxon>Rhizophora</taxon>
    </lineage>
</organism>
<accession>A0A2P2L6W8</accession>
<proteinExistence type="predicted"/>
<sequence length="29" mass="3668">MWKYVTWLILSALRRRELRDGREWGHKPN</sequence>
<name>A0A2P2L6W8_RHIMU</name>
<dbReference type="EMBL" id="GGEC01033191">
    <property type="protein sequence ID" value="MBX13675.1"/>
    <property type="molecule type" value="Transcribed_RNA"/>
</dbReference>